<proteinExistence type="inferred from homology"/>
<dbReference type="InterPro" id="IPR008922">
    <property type="entry name" value="Di-copper_centre_dom_sf"/>
</dbReference>
<sequence length="675" mass="77317">MSNPSRPYVVTGMVGDDGSVYPRLEIRDLITQHPEQYSLFVRSLLQLYNPDYQPKPASFVEMAGIHGMPYQRWAGDPDCTTVYRPGTNGGYCRHSSVLFAHWHRLAVILIEQAVGEVAAKIALADELDPKALPGQKDRWTQAAKELRFPFWDWLDPRTSEEGLPRVDGVSIFQVPTVKIQTSRGEEEYSNPLRGYDFGETLPPGFEDNMAVWYRTYRWPRYAGSDWSNLTEDYEGLNRCLMGTDHPNQEFKPINYMRDKFGHLFKLPPTHPEEDWPSIWDEWANSTPQERRLDTGFCLGNFEECHHKIHNDIGGDGHMSTPDQAAFEPLFFLHHSMVDRLVSMWEAVYPDYWMNKGWLDNEGKLNSFIGPKGTLTQEEGTAVDEDTALSPFKKNENEYWTAKDAHFIHKGASLKKYFTYPPIGPFEFDKPIDREKQQELIGFMQQYFSTSKLDYTYAPYEGPLPSLFSPPAMPEFFPTTHEPLRNFRRFILFVEVVADAWNGSHNMEVFLHDKPEIAPANVPITSLAAIARQKKTKCAGCVERKKRGATFLQGICLLQRDVITPLMKSSGIDFPGDGDANEKLCTYIKANLGARFQLPGGDILAETTNLLSEDDISKLDNLPEEKAPRIRLFSGAAAAPKADSGLEYKPYYYYDWKDHGLLMTEDTWKWRPDNWH</sequence>
<comment type="catalytic activity">
    <reaction evidence="7">
        <text>L-tyrosine + O2 = L-dopaquinone + H2O</text>
        <dbReference type="Rhea" id="RHEA:18117"/>
        <dbReference type="ChEBI" id="CHEBI:15377"/>
        <dbReference type="ChEBI" id="CHEBI:15379"/>
        <dbReference type="ChEBI" id="CHEBI:57924"/>
        <dbReference type="ChEBI" id="CHEBI:58315"/>
        <dbReference type="EC" id="1.14.18.1"/>
    </reaction>
</comment>
<evidence type="ECO:0000256" key="5">
    <source>
        <dbReference type="ARBA" id="ARBA00023101"/>
    </source>
</evidence>
<name>A0A165J5C9_9BASI</name>
<evidence type="ECO:0000259" key="8">
    <source>
        <dbReference type="Pfam" id="PF00264"/>
    </source>
</evidence>
<dbReference type="PRINTS" id="PR00092">
    <property type="entry name" value="TYROSINASE"/>
</dbReference>
<dbReference type="PANTHER" id="PTHR11474">
    <property type="entry name" value="TYROSINASE FAMILY MEMBER"/>
    <property type="match status" value="1"/>
</dbReference>
<accession>A0A165J5C9</accession>
<comment type="catalytic activity">
    <reaction evidence="6">
        <text>2 L-dopa + O2 = 2 L-dopaquinone + 2 H2O</text>
        <dbReference type="Rhea" id="RHEA:34287"/>
        <dbReference type="ChEBI" id="CHEBI:15377"/>
        <dbReference type="ChEBI" id="CHEBI:15379"/>
        <dbReference type="ChEBI" id="CHEBI:57504"/>
        <dbReference type="ChEBI" id="CHEBI:57924"/>
        <dbReference type="EC" id="1.14.18.1"/>
    </reaction>
</comment>
<dbReference type="GO" id="GO:0004503">
    <property type="term" value="F:tyrosinase activity"/>
    <property type="evidence" value="ECO:0007669"/>
    <property type="project" value="UniProtKB-EC"/>
</dbReference>
<dbReference type="OrthoDB" id="6132182at2759"/>
<comment type="similarity">
    <text evidence="1">Belongs to the tyrosinase family.</text>
</comment>
<dbReference type="GO" id="GO:0046872">
    <property type="term" value="F:metal ion binding"/>
    <property type="evidence" value="ECO:0007669"/>
    <property type="project" value="UniProtKB-KW"/>
</dbReference>
<feature type="domain" description="Tyrosinase copper-binding" evidence="8">
    <location>
        <begin position="57"/>
        <end position="346"/>
    </location>
</feature>
<dbReference type="GO" id="GO:0042438">
    <property type="term" value="P:melanin biosynthetic process"/>
    <property type="evidence" value="ECO:0007669"/>
    <property type="project" value="UniProtKB-KW"/>
</dbReference>
<evidence type="ECO:0000256" key="4">
    <source>
        <dbReference type="ARBA" id="ARBA00023008"/>
    </source>
</evidence>
<evidence type="ECO:0000256" key="1">
    <source>
        <dbReference type="ARBA" id="ARBA00009928"/>
    </source>
</evidence>
<evidence type="ECO:0000313" key="9">
    <source>
        <dbReference type="EMBL" id="KZT61394.1"/>
    </source>
</evidence>
<dbReference type="Proteomes" id="UP000076842">
    <property type="component" value="Unassembled WGS sequence"/>
</dbReference>
<dbReference type="InterPro" id="IPR002227">
    <property type="entry name" value="Tyrosinase_Cu-bd"/>
</dbReference>
<evidence type="ECO:0000256" key="6">
    <source>
        <dbReference type="ARBA" id="ARBA00048233"/>
    </source>
</evidence>
<dbReference type="EMBL" id="KV423923">
    <property type="protein sequence ID" value="KZT61394.1"/>
    <property type="molecule type" value="Genomic_DNA"/>
</dbReference>
<dbReference type="STRING" id="1353952.A0A165J5C9"/>
<dbReference type="InParanoid" id="A0A165J5C9"/>
<keyword evidence="10" id="KW-1185">Reference proteome</keyword>
<keyword evidence="4" id="KW-0186">Copper</keyword>
<protein>
    <recommendedName>
        <fullName evidence="2">tyrosinase</fullName>
        <ecNumber evidence="2">1.14.18.1</ecNumber>
    </recommendedName>
</protein>
<evidence type="ECO:0000256" key="2">
    <source>
        <dbReference type="ARBA" id="ARBA00011906"/>
    </source>
</evidence>
<dbReference type="AlphaFoldDB" id="A0A165J5C9"/>
<reference evidence="9 10" key="1">
    <citation type="journal article" date="2016" name="Mol. Biol. Evol.">
        <title>Comparative Genomics of Early-Diverging Mushroom-Forming Fungi Provides Insights into the Origins of Lignocellulose Decay Capabilities.</title>
        <authorList>
            <person name="Nagy L.G."/>
            <person name="Riley R."/>
            <person name="Tritt A."/>
            <person name="Adam C."/>
            <person name="Daum C."/>
            <person name="Floudas D."/>
            <person name="Sun H."/>
            <person name="Yadav J.S."/>
            <person name="Pangilinan J."/>
            <person name="Larsson K.H."/>
            <person name="Matsuura K."/>
            <person name="Barry K."/>
            <person name="Labutti K."/>
            <person name="Kuo R."/>
            <person name="Ohm R.A."/>
            <person name="Bhattacharya S.S."/>
            <person name="Shirouzu T."/>
            <person name="Yoshinaga Y."/>
            <person name="Martin F.M."/>
            <person name="Grigoriev I.V."/>
            <person name="Hibbett D.S."/>
        </authorList>
    </citation>
    <scope>NUCLEOTIDE SEQUENCE [LARGE SCALE GENOMIC DNA]</scope>
    <source>
        <strain evidence="9 10">HHB12733</strain>
    </source>
</reference>
<dbReference type="SUPFAM" id="SSF48056">
    <property type="entry name" value="Di-copper centre-containing domain"/>
    <property type="match status" value="1"/>
</dbReference>
<evidence type="ECO:0000256" key="3">
    <source>
        <dbReference type="ARBA" id="ARBA00022723"/>
    </source>
</evidence>
<keyword evidence="3" id="KW-0479">Metal-binding</keyword>
<dbReference type="EC" id="1.14.18.1" evidence="2"/>
<gene>
    <name evidence="9" type="ORF">CALCODRAFT_553120</name>
</gene>
<organism evidence="9 10">
    <name type="scientific">Calocera cornea HHB12733</name>
    <dbReference type="NCBI Taxonomy" id="1353952"/>
    <lineage>
        <taxon>Eukaryota</taxon>
        <taxon>Fungi</taxon>
        <taxon>Dikarya</taxon>
        <taxon>Basidiomycota</taxon>
        <taxon>Agaricomycotina</taxon>
        <taxon>Dacrymycetes</taxon>
        <taxon>Dacrymycetales</taxon>
        <taxon>Dacrymycetaceae</taxon>
        <taxon>Calocera</taxon>
    </lineage>
</organism>
<dbReference type="InterPro" id="IPR050316">
    <property type="entry name" value="Tyrosinase/Hemocyanin"/>
</dbReference>
<evidence type="ECO:0000313" key="10">
    <source>
        <dbReference type="Proteomes" id="UP000076842"/>
    </source>
</evidence>
<dbReference type="PANTHER" id="PTHR11474:SF76">
    <property type="entry name" value="SHKT DOMAIN-CONTAINING PROTEIN"/>
    <property type="match status" value="1"/>
</dbReference>
<evidence type="ECO:0000256" key="7">
    <source>
        <dbReference type="ARBA" id="ARBA00048881"/>
    </source>
</evidence>
<dbReference type="Pfam" id="PF00264">
    <property type="entry name" value="Tyrosinase"/>
    <property type="match status" value="1"/>
</dbReference>
<keyword evidence="5" id="KW-0470">Melanin biosynthesis</keyword>
<dbReference type="Gene3D" id="1.10.1280.10">
    <property type="entry name" value="Di-copper center containing domain from catechol oxidase"/>
    <property type="match status" value="1"/>
</dbReference>